<sequence length="206" mass="22962">MEAPLLSTVERHIGQIQQAWKDKKWSTLIIWGTIIIGLILSCIFTLVGTFRYAFQSSDKSQSFARATVMIEKNYGPINQVLPNEEQNKQVDQPREDTFFLIRDGKYPEPKLKLFLSELSTSTSGDLYRAKITLVIGVAAGAMKPIVNSVVAPPDMNCELNNIPLQPAVAVGGELVGRVIYSYGMQCASSNPFEPNNFGKFNFNYAY</sequence>
<name>A0A1G2CFR1_9BACT</name>
<evidence type="ECO:0000256" key="1">
    <source>
        <dbReference type="SAM" id="Phobius"/>
    </source>
</evidence>
<keyword evidence="1" id="KW-0472">Membrane</keyword>
<protein>
    <submittedName>
        <fullName evidence="2">Uncharacterized protein</fullName>
    </submittedName>
</protein>
<feature type="transmembrane region" description="Helical" evidence="1">
    <location>
        <begin position="28"/>
        <end position="54"/>
    </location>
</feature>
<evidence type="ECO:0000313" key="3">
    <source>
        <dbReference type="Proteomes" id="UP000178880"/>
    </source>
</evidence>
<proteinExistence type="predicted"/>
<evidence type="ECO:0000313" key="2">
    <source>
        <dbReference type="EMBL" id="OGZ00225.1"/>
    </source>
</evidence>
<organism evidence="2 3">
    <name type="scientific">Candidatus Liptonbacteria bacterium RIFCSPLOWO2_01_FULL_52_25</name>
    <dbReference type="NCBI Taxonomy" id="1798650"/>
    <lineage>
        <taxon>Bacteria</taxon>
        <taxon>Candidatus Liptoniibacteriota</taxon>
    </lineage>
</organism>
<dbReference type="STRING" id="1798650.A2945_04315"/>
<dbReference type="EMBL" id="MHLA01000005">
    <property type="protein sequence ID" value="OGZ00225.1"/>
    <property type="molecule type" value="Genomic_DNA"/>
</dbReference>
<dbReference type="Proteomes" id="UP000178880">
    <property type="component" value="Unassembled WGS sequence"/>
</dbReference>
<dbReference type="AlphaFoldDB" id="A0A1G2CFR1"/>
<keyword evidence="1" id="KW-1133">Transmembrane helix</keyword>
<comment type="caution">
    <text evidence="2">The sequence shown here is derived from an EMBL/GenBank/DDBJ whole genome shotgun (WGS) entry which is preliminary data.</text>
</comment>
<reference evidence="2 3" key="1">
    <citation type="journal article" date="2016" name="Nat. Commun.">
        <title>Thousands of microbial genomes shed light on interconnected biogeochemical processes in an aquifer system.</title>
        <authorList>
            <person name="Anantharaman K."/>
            <person name="Brown C.T."/>
            <person name="Hug L.A."/>
            <person name="Sharon I."/>
            <person name="Castelle C.J."/>
            <person name="Probst A.J."/>
            <person name="Thomas B.C."/>
            <person name="Singh A."/>
            <person name="Wilkins M.J."/>
            <person name="Karaoz U."/>
            <person name="Brodie E.L."/>
            <person name="Williams K.H."/>
            <person name="Hubbard S.S."/>
            <person name="Banfield J.F."/>
        </authorList>
    </citation>
    <scope>NUCLEOTIDE SEQUENCE [LARGE SCALE GENOMIC DNA]</scope>
</reference>
<accession>A0A1G2CFR1</accession>
<gene>
    <name evidence="2" type="ORF">A2945_04315</name>
</gene>
<keyword evidence="1" id="KW-0812">Transmembrane</keyword>